<reference evidence="4" key="2">
    <citation type="submission" date="2025-04" db="UniProtKB">
        <authorList>
            <consortium name="RefSeq"/>
        </authorList>
    </citation>
    <scope>IDENTIFICATION</scope>
    <source>
        <strain evidence="4">Aabys</strain>
    </source>
</reference>
<dbReference type="PANTHER" id="PTHR21329:SF3">
    <property type="entry name" value="PHOSPHATIDYLINOSITOL N-ACETYLGLUCOSAMINYLTRANSFERASE SUBUNIT Q"/>
    <property type="match status" value="1"/>
</dbReference>
<dbReference type="EnsemblMetazoa" id="MDOA008418-RB">
    <property type="protein sequence ID" value="MDOA008418-PB"/>
    <property type="gene ID" value="MDOA008418"/>
</dbReference>
<feature type="transmembrane region" description="Helical" evidence="1">
    <location>
        <begin position="237"/>
        <end position="257"/>
    </location>
</feature>
<dbReference type="GO" id="GO:0006506">
    <property type="term" value="P:GPI anchor biosynthetic process"/>
    <property type="evidence" value="ECO:0007669"/>
    <property type="project" value="InterPro"/>
</dbReference>
<evidence type="ECO:0000256" key="1">
    <source>
        <dbReference type="SAM" id="Phobius"/>
    </source>
</evidence>
<dbReference type="KEGG" id="mde:101890935"/>
<accession>A0A1I8MU06</accession>
<evidence type="ECO:0000313" key="2">
    <source>
        <dbReference type="EnsemblMetazoa" id="MDOA008418-PB"/>
    </source>
</evidence>
<keyword evidence="1" id="KW-0472">Membrane</keyword>
<evidence type="ECO:0000313" key="4">
    <source>
        <dbReference type="RefSeq" id="XP_011291559.1"/>
    </source>
</evidence>
<keyword evidence="1" id="KW-0812">Transmembrane</keyword>
<dbReference type="STRING" id="7370.A0A1I8MU06"/>
<feature type="transmembrane region" description="Helical" evidence="1">
    <location>
        <begin position="186"/>
        <end position="206"/>
    </location>
</feature>
<dbReference type="GO" id="GO:0005783">
    <property type="term" value="C:endoplasmic reticulum"/>
    <property type="evidence" value="ECO:0007669"/>
    <property type="project" value="TreeGrafter"/>
</dbReference>
<protein>
    <submittedName>
        <fullName evidence="4">N-acetylglucosaminyl-phosphatidylinositol biosynthetic protein gpi1</fullName>
    </submittedName>
</protein>
<gene>
    <name evidence="2" type="primary">101890935</name>
    <name evidence="4" type="synonym">LOC101890935</name>
</gene>
<dbReference type="InterPro" id="IPR007720">
    <property type="entry name" value="PigQ/GPI1"/>
</dbReference>
<dbReference type="GO" id="GO:0016020">
    <property type="term" value="C:membrane"/>
    <property type="evidence" value="ECO:0007669"/>
    <property type="project" value="InterPro"/>
</dbReference>
<dbReference type="Pfam" id="PF05024">
    <property type="entry name" value="Gpi1"/>
    <property type="match status" value="1"/>
</dbReference>
<dbReference type="RefSeq" id="XP_011291559.1">
    <property type="nucleotide sequence ID" value="XM_011293257.2"/>
</dbReference>
<dbReference type="VEuPathDB" id="VectorBase:MDOA008418"/>
<dbReference type="eggNOG" id="KOG1183">
    <property type="taxonomic scope" value="Eukaryota"/>
</dbReference>
<dbReference type="AlphaFoldDB" id="A0A1I8MU06"/>
<organism evidence="2">
    <name type="scientific">Musca domestica</name>
    <name type="common">House fly</name>
    <dbReference type="NCBI Taxonomy" id="7370"/>
    <lineage>
        <taxon>Eukaryota</taxon>
        <taxon>Metazoa</taxon>
        <taxon>Ecdysozoa</taxon>
        <taxon>Arthropoda</taxon>
        <taxon>Hexapoda</taxon>
        <taxon>Insecta</taxon>
        <taxon>Pterygota</taxon>
        <taxon>Neoptera</taxon>
        <taxon>Endopterygota</taxon>
        <taxon>Diptera</taxon>
        <taxon>Brachycera</taxon>
        <taxon>Muscomorpha</taxon>
        <taxon>Muscoidea</taxon>
        <taxon>Muscidae</taxon>
        <taxon>Musca</taxon>
    </lineage>
</organism>
<feature type="transmembrane region" description="Helical" evidence="1">
    <location>
        <begin position="346"/>
        <end position="367"/>
    </location>
</feature>
<keyword evidence="3" id="KW-1185">Reference proteome</keyword>
<dbReference type="OrthoDB" id="70250at2759"/>
<reference evidence="2" key="1">
    <citation type="submission" date="2020-05" db="UniProtKB">
        <authorList>
            <consortium name="EnsemblMetazoa"/>
        </authorList>
    </citation>
    <scope>IDENTIFICATION</scope>
    <source>
        <strain evidence="2">Aabys</strain>
    </source>
</reference>
<name>A0A1I8MU06_MUSDO</name>
<keyword evidence="1" id="KW-1133">Transmembrane helix</keyword>
<feature type="transmembrane region" description="Helical" evidence="1">
    <location>
        <begin position="396"/>
        <end position="415"/>
    </location>
</feature>
<dbReference type="VEuPathDB" id="VectorBase:MDOMA2_003217"/>
<evidence type="ECO:0000313" key="3">
    <source>
        <dbReference type="Proteomes" id="UP001652621"/>
    </source>
</evidence>
<dbReference type="Proteomes" id="UP001652621">
    <property type="component" value="Unplaced"/>
</dbReference>
<dbReference type="PANTHER" id="PTHR21329">
    <property type="entry name" value="PHOSPHATIDYLINOSITOL N-ACETYLGLUCOSAMINYLTRANSFERASE SUBUNIT Q-RELATED"/>
    <property type="match status" value="1"/>
</dbReference>
<sequence length="535" mass="62125">MSIKIFLPLELFYSKENCNIYGENKIGDNNCISYYITCAIADAKNNKGGSEVNRLQITQRFRHLGHIVNAKEAITLQRHQDVALSFVYDDETPNIYLNKLSIKPEKPGKINVFLFEERRILKLQDLREDLDAKVADECDDEDASATHNDDLHILYQLLNVKDTIVHDDTRGGPIEDFFAHDVKRCVFRGFEFSFNFMMWLLTVFLYQPPFKYIFQHTVLCEHYREWIKFRNCGKRRFNIAFDTFLGLCVMLILILYIDNPGNYLITSAHYIVNKFRLLLHSLKGSPIGLKLNVQLNNFLLECFGYHVELWDTFLNAIEPCIRQLFVPITILGSMGLSYQLALLSDIISVIGLHAHCFSIYAAVLYKVEIKGLQVLWKMFLGKRKNVLKNRVESHSYMNRQLYLGTVFFACLLFLFPTVLTYYVVFTTLRLGIGFVSYILKMIRRQILEFPMEMLLNWSVGRFYDSDSLQLEYVEHTPSPLLQQDMEMKMCVFKLKVNPSSLGRVLSCHSGVLQELVAKENNSIKNVSRKILTGTF</sequence>
<proteinExistence type="predicted"/>